<feature type="domain" description="PARG helical" evidence="6">
    <location>
        <begin position="291"/>
        <end position="406"/>
    </location>
</feature>
<evidence type="ECO:0000259" key="5">
    <source>
        <dbReference type="Pfam" id="PF05028"/>
    </source>
</evidence>
<evidence type="ECO:0000313" key="8">
    <source>
        <dbReference type="RefSeq" id="XP_012936385.1"/>
    </source>
</evidence>
<organism evidence="7 8">
    <name type="scientific">Aplysia californica</name>
    <name type="common">California sea hare</name>
    <dbReference type="NCBI Taxonomy" id="6500"/>
    <lineage>
        <taxon>Eukaryota</taxon>
        <taxon>Metazoa</taxon>
        <taxon>Spiralia</taxon>
        <taxon>Lophotrochozoa</taxon>
        <taxon>Mollusca</taxon>
        <taxon>Gastropoda</taxon>
        <taxon>Heterobranchia</taxon>
        <taxon>Euthyneura</taxon>
        <taxon>Tectipleura</taxon>
        <taxon>Aplysiida</taxon>
        <taxon>Aplysioidea</taxon>
        <taxon>Aplysiidae</taxon>
        <taxon>Aplysia</taxon>
    </lineage>
</organism>
<proteinExistence type="inferred from homology"/>
<gene>
    <name evidence="8" type="primary">LOC101858620</name>
</gene>
<protein>
    <recommendedName>
        <fullName evidence="2">poly(ADP-ribose) glycohydrolase</fullName>
        <ecNumber evidence="2">3.2.1.143</ecNumber>
    </recommendedName>
</protein>
<dbReference type="InterPro" id="IPR046372">
    <property type="entry name" value="PARG_cat_C"/>
</dbReference>
<reference evidence="8" key="1">
    <citation type="submission" date="2025-08" db="UniProtKB">
        <authorList>
            <consortium name="RefSeq"/>
        </authorList>
    </citation>
    <scope>IDENTIFICATION</scope>
</reference>
<evidence type="ECO:0000259" key="6">
    <source>
        <dbReference type="Pfam" id="PF20811"/>
    </source>
</evidence>
<evidence type="ECO:0000256" key="2">
    <source>
        <dbReference type="ARBA" id="ARBA00012255"/>
    </source>
</evidence>
<dbReference type="Proteomes" id="UP000694888">
    <property type="component" value="Unplaced"/>
</dbReference>
<feature type="compositionally biased region" description="Basic and acidic residues" evidence="4">
    <location>
        <begin position="105"/>
        <end position="138"/>
    </location>
</feature>
<keyword evidence="7" id="KW-1185">Reference proteome</keyword>
<dbReference type="PANTHER" id="PTHR12837:SF15">
    <property type="entry name" value="POLY(ADP-RIBOSE) GLYCOHYDROLASE"/>
    <property type="match status" value="1"/>
</dbReference>
<dbReference type="PANTHER" id="PTHR12837">
    <property type="entry name" value="POLY ADP-RIBOSE GLYCOHYDROLASE"/>
    <property type="match status" value="1"/>
</dbReference>
<feature type="domain" description="PARG catalytic Macro" evidence="5">
    <location>
        <begin position="414"/>
        <end position="613"/>
    </location>
</feature>
<evidence type="ECO:0000256" key="4">
    <source>
        <dbReference type="SAM" id="MobiDB-lite"/>
    </source>
</evidence>
<name>A0ABM0ZX90_APLCA</name>
<evidence type="ECO:0000313" key="7">
    <source>
        <dbReference type="Proteomes" id="UP000694888"/>
    </source>
</evidence>
<dbReference type="GeneID" id="101858620"/>
<dbReference type="InterPro" id="IPR048362">
    <property type="entry name" value="PARG_helical"/>
</dbReference>
<dbReference type="Pfam" id="PF20811">
    <property type="entry name" value="PARG_cat_N"/>
    <property type="match status" value="1"/>
</dbReference>
<dbReference type="InterPro" id="IPR007724">
    <property type="entry name" value="Poly_GlycHdrlase"/>
</dbReference>
<evidence type="ECO:0000256" key="3">
    <source>
        <dbReference type="ARBA" id="ARBA00022801"/>
    </source>
</evidence>
<accession>A0ABM0ZX90</accession>
<feature type="region of interest" description="Disordered" evidence="4">
    <location>
        <begin position="1"/>
        <end position="162"/>
    </location>
</feature>
<feature type="compositionally biased region" description="Basic and acidic residues" evidence="4">
    <location>
        <begin position="18"/>
        <end position="29"/>
    </location>
</feature>
<keyword evidence="3" id="KW-0378">Hydrolase</keyword>
<dbReference type="RefSeq" id="XP_012936385.1">
    <property type="nucleotide sequence ID" value="XM_013080931.1"/>
</dbReference>
<dbReference type="Pfam" id="PF05028">
    <property type="entry name" value="PARG_cat_C"/>
    <property type="match status" value="1"/>
</dbReference>
<sequence>MSQGEKKYIQTTLSESFTRTDEKKRKHCEEDVDQLGTESSSMERSRDSNGGAKALKPGPSANDERKGFPGSRGGASRDKPLNSNIEESDNGRTKSSTHSSSSSAFDDKRRDLDDYHGDSSKNYDDDHFEDEHGSKTDPDLDDDGDNAGIMTMQPTSKPAKTYWKGEPIKDLRYAPDCFKDEAPIEWRASHETKVMFEIPQSEPPTPYPREYFEQSHLDKSNFVFMPCSPASEIPCPQTPGKIVRRWKVIESSLHQDLPGSFELQDAILSYNFHYRKKWDFENFHSYFKKCSPNERTDFFNTVLPKMQRLALQLPSLCTQPLPMLKRNQNRKLVISQQQAACLLANAFFCTFPGRNFRQRGVIPDINFSSLFNGPSCSRKIEKLKCIFHYFKRITEKMPTGVLSFNRRTLDNTLWLKDSVDFTKMHVSCDGTIEDDGRGMLQADFANKYVGGGVLGRGCVQEEIRFMICPEMILSRLFTEVLEDRDILIMKGCERFSNYAGYSDSFKWNGNHVDTTERDCLGRLWTEVVAMDAVRVKRTDNQFAEHMVNRELHKAFCAFVDPEHNDNLPAVCTGNWGCGAFGGDKHLKALIQMIAASHAKREMCYFTFGDNSLCDEIAKINYVLCSEGLSTVDVLNKIREFRHQELLGNKKSLFKFIVTEFGLGWKDV</sequence>
<evidence type="ECO:0000256" key="1">
    <source>
        <dbReference type="ARBA" id="ARBA00009545"/>
    </source>
</evidence>
<dbReference type="EC" id="3.2.1.143" evidence="2"/>
<comment type="similarity">
    <text evidence="1">Belongs to the poly(ADP-ribose) glycohydrolase family.</text>
</comment>